<evidence type="ECO:0000256" key="2">
    <source>
        <dbReference type="SAM" id="Coils"/>
    </source>
</evidence>
<dbReference type="PATRIC" id="fig|1393736.3.peg.3255"/>
<dbReference type="InterPro" id="IPR006531">
    <property type="entry name" value="Gp5/Vgr_OB"/>
</dbReference>
<feature type="coiled-coil region" evidence="2">
    <location>
        <begin position="602"/>
        <end position="629"/>
    </location>
</feature>
<dbReference type="Pfam" id="PF10106">
    <property type="entry name" value="DUF2345"/>
    <property type="match status" value="1"/>
</dbReference>
<gene>
    <name evidence="6" type="ORF">BA1DRAFT_03181</name>
</gene>
<dbReference type="InterPro" id="IPR006533">
    <property type="entry name" value="T6SS_Vgr_RhsGE"/>
</dbReference>
<evidence type="ECO:0000256" key="1">
    <source>
        <dbReference type="ARBA" id="ARBA00005558"/>
    </source>
</evidence>
<reference evidence="6 7" key="1">
    <citation type="submission" date="2014-03" db="EMBL/GenBank/DDBJ databases">
        <title>Draft Genome of Photorhabdus luminescens BA1, an Egyptian Isolate.</title>
        <authorList>
            <person name="Ghazal S."/>
            <person name="Hurst S.G.IV."/>
            <person name="Morris K."/>
            <person name="Thomas K."/>
            <person name="Tisa L.S."/>
        </authorList>
    </citation>
    <scope>NUCLEOTIDE SEQUENCE [LARGE SCALE GENOMIC DNA]</scope>
    <source>
        <strain evidence="6 7">BA1</strain>
    </source>
</reference>
<dbReference type="SUPFAM" id="SSF69279">
    <property type="entry name" value="Phage tail proteins"/>
    <property type="match status" value="2"/>
</dbReference>
<evidence type="ECO:0000313" key="7">
    <source>
        <dbReference type="Proteomes" id="UP000023464"/>
    </source>
</evidence>
<dbReference type="Pfam" id="PF04717">
    <property type="entry name" value="Phage_base_V"/>
    <property type="match status" value="1"/>
</dbReference>
<dbReference type="SUPFAM" id="SSF69255">
    <property type="entry name" value="gp5 N-terminal domain-like"/>
    <property type="match status" value="1"/>
</dbReference>
<dbReference type="InterPro" id="IPR018769">
    <property type="entry name" value="VgrG2_DUF2345"/>
</dbReference>
<name>A0A022PHC8_9GAMM</name>
<feature type="domain" description="Gp5/Type VI secretion system Vgr protein OB-fold" evidence="3">
    <location>
        <begin position="412"/>
        <end position="478"/>
    </location>
</feature>
<dbReference type="Gene3D" id="2.40.50.230">
    <property type="entry name" value="Gp5 N-terminal domain"/>
    <property type="match status" value="1"/>
</dbReference>
<dbReference type="Pfam" id="PF13296">
    <property type="entry name" value="T6SS_Vgr"/>
    <property type="match status" value="1"/>
</dbReference>
<feature type="domain" description="DUF2345" evidence="4">
    <location>
        <begin position="621"/>
        <end position="767"/>
    </location>
</feature>
<evidence type="ECO:0000259" key="4">
    <source>
        <dbReference type="Pfam" id="PF10106"/>
    </source>
</evidence>
<evidence type="ECO:0000259" key="3">
    <source>
        <dbReference type="Pfam" id="PF04717"/>
    </source>
</evidence>
<evidence type="ECO:0000313" key="6">
    <source>
        <dbReference type="EMBL" id="EYU14328.1"/>
    </source>
</evidence>
<protein>
    <submittedName>
        <fullName evidence="6">Rhs element Vgr protein</fullName>
    </submittedName>
</protein>
<dbReference type="RefSeq" id="WP_036780807.1">
    <property type="nucleotide sequence ID" value="NZ_CAWLTM010000064.1"/>
</dbReference>
<proteinExistence type="inferred from homology"/>
<dbReference type="InterPro" id="IPR028244">
    <property type="entry name" value="T6SS_Rhs_Vgr_dom"/>
</dbReference>
<dbReference type="NCBIfam" id="TIGR01646">
    <property type="entry name" value="vgr_GE"/>
    <property type="match status" value="1"/>
</dbReference>
<dbReference type="Pfam" id="PF05954">
    <property type="entry name" value="Phage_GPD"/>
    <property type="match status" value="1"/>
</dbReference>
<sequence>MTYSTPVIIFDHSRYRLKVWYNKAPLDVLAFTGQEALSQPFRYAIEFTSSEKGIEPAQMLMQQASFTLTSPEINPGIRWMSIVPPEPLRSVYGVISGFKLLSTSRDESRYEVILEPRLALMARSHQYAIYQKLSVPEIVEKILRERHGFRGQDFLFSLTHNYPRREQVMQYGEDDLRFIQRLLAEVGIWYKVTADDRLKIDVVEFYDDQRDYQFNVYLPARNPSGMHGEEDAVVWGMETAYQVVEGKITTRNYDYHDARPYPGLNTEADVTRGDQTTYGEAYHYRDDYRIPGDRYAYQPETESGVFYARLHHERYLNQRIRLRGMTTSATLVPGQELKVKGDAPEAFRKGAIITQITNSARRDSSFEMAFTAIPYSETVCFRPERVPKPVMAGTIPARVSSTKVNDIYGDIDKDGLYRVSFDFDRAEWTQGSESLWVRLARPYAGEKYGFHWPLLEGTEVAIAFEGGDPDRPYIAHALHDSMHPDHVNLYNYKCNILRTPANNKLRMGDERGREHIKLSTEYGGKSQLNLGHLVDSQRPHPDKRGEGFELRTDDWGVIRAGKGLFISADKQAKAGGEVLAMEAALNQLQQAQTLTEALCGAAEIAKAELADLQQQKALLSETLAELKKSALLLSAPEGIAQTTAKSLQLAAGENIIATSGRSTDFSVLKKFTVAAGERISLFAQKLGIKLFASKGRVEIEAQGDEMGLAALKDITVNSHEGKVIISAKQEILLVSGGGYIRIGNGQVECGAPNHIIQRATVWQKFGGQSVSQMVSQRETVDFSVTPQVLWPFDDMPVKDQHAFLHNHDDSQHSSITGADGKTAKQKKLGVEAIKFYLKEGKE</sequence>
<feature type="domain" description="Putative type VI secretion system Rhs element associated Vgr" evidence="5">
    <location>
        <begin position="498"/>
        <end position="601"/>
    </location>
</feature>
<keyword evidence="7" id="KW-1185">Reference proteome</keyword>
<evidence type="ECO:0000259" key="5">
    <source>
        <dbReference type="Pfam" id="PF13296"/>
    </source>
</evidence>
<dbReference type="Gene3D" id="2.30.110.50">
    <property type="match status" value="2"/>
</dbReference>
<comment type="caution">
    <text evidence="6">The sequence shown here is derived from an EMBL/GenBank/DDBJ whole genome shotgun (WGS) entry which is preliminary data.</text>
</comment>
<dbReference type="Proteomes" id="UP000023464">
    <property type="component" value="Unassembled WGS sequence"/>
</dbReference>
<dbReference type="InterPro" id="IPR017847">
    <property type="entry name" value="T6SS_RhsGE_Vgr_subset"/>
</dbReference>
<accession>A0A022PHC8</accession>
<dbReference type="InterPro" id="IPR037026">
    <property type="entry name" value="Vgr_OB-fold_dom_sf"/>
</dbReference>
<organism evidence="6 7">
    <name type="scientific">Photorhabdus aegyptia</name>
    <dbReference type="NCBI Taxonomy" id="2805098"/>
    <lineage>
        <taxon>Bacteria</taxon>
        <taxon>Pseudomonadati</taxon>
        <taxon>Pseudomonadota</taxon>
        <taxon>Gammaproteobacteria</taxon>
        <taxon>Enterobacterales</taxon>
        <taxon>Morganellaceae</taxon>
        <taxon>Photorhabdus</taxon>
    </lineage>
</organism>
<comment type="similarity">
    <text evidence="1">Belongs to the VgrG protein family.</text>
</comment>
<dbReference type="EMBL" id="JFGV01000051">
    <property type="protein sequence ID" value="EYU14328.1"/>
    <property type="molecule type" value="Genomic_DNA"/>
</dbReference>
<dbReference type="NCBIfam" id="TIGR03361">
    <property type="entry name" value="VI_Rhs_Vgr"/>
    <property type="match status" value="1"/>
</dbReference>
<dbReference type="AlphaFoldDB" id="A0A022PHC8"/>
<keyword evidence="2" id="KW-0175">Coiled coil</keyword>